<reference evidence="2" key="1">
    <citation type="submission" date="2020-08" db="EMBL/GenBank/DDBJ databases">
        <title>Genome sequencing and assembly of the red palm weevil Rhynchophorus ferrugineus.</title>
        <authorList>
            <person name="Dias G.B."/>
            <person name="Bergman C.M."/>
            <person name="Manee M."/>
        </authorList>
    </citation>
    <scope>NUCLEOTIDE SEQUENCE</scope>
    <source>
        <strain evidence="2">AA-2017</strain>
        <tissue evidence="2">Whole larva</tissue>
    </source>
</reference>
<dbReference type="Proteomes" id="UP000625711">
    <property type="component" value="Unassembled WGS sequence"/>
</dbReference>
<accession>A0A834HMM2</accession>
<sequence length="56" mass="6635">GGTTKDMAKALEKHIQATRTKRKRWIRHPEDTTGWIIYRMDTTKKARYLIDCVEKS</sequence>
<evidence type="ECO:0000313" key="1">
    <source>
        <dbReference type="EMBL" id="KAF7264281.1"/>
    </source>
</evidence>
<comment type="caution">
    <text evidence="2">The sequence shown here is derived from an EMBL/GenBank/DDBJ whole genome shotgun (WGS) entry which is preliminary data.</text>
</comment>
<organism evidence="2 3">
    <name type="scientific">Rhynchophorus ferrugineus</name>
    <name type="common">Red palm weevil</name>
    <name type="synonym">Curculio ferrugineus</name>
    <dbReference type="NCBI Taxonomy" id="354439"/>
    <lineage>
        <taxon>Eukaryota</taxon>
        <taxon>Metazoa</taxon>
        <taxon>Ecdysozoa</taxon>
        <taxon>Arthropoda</taxon>
        <taxon>Hexapoda</taxon>
        <taxon>Insecta</taxon>
        <taxon>Pterygota</taxon>
        <taxon>Neoptera</taxon>
        <taxon>Endopterygota</taxon>
        <taxon>Coleoptera</taxon>
        <taxon>Polyphaga</taxon>
        <taxon>Cucujiformia</taxon>
        <taxon>Curculionidae</taxon>
        <taxon>Dryophthorinae</taxon>
        <taxon>Rhynchophorus</taxon>
    </lineage>
</organism>
<dbReference type="EMBL" id="JAACXV010017787">
    <property type="protein sequence ID" value="KAF7264281.1"/>
    <property type="molecule type" value="Genomic_DNA"/>
</dbReference>
<dbReference type="AlphaFoldDB" id="A0A834HMM2"/>
<keyword evidence="3" id="KW-1185">Reference proteome</keyword>
<evidence type="ECO:0000313" key="3">
    <source>
        <dbReference type="Proteomes" id="UP000625711"/>
    </source>
</evidence>
<proteinExistence type="predicted"/>
<gene>
    <name evidence="1" type="ORF">GWI33_000383</name>
    <name evidence="2" type="ORF">GWI33_023175</name>
</gene>
<evidence type="ECO:0000313" key="2">
    <source>
        <dbReference type="EMBL" id="KAF7264459.1"/>
    </source>
</evidence>
<dbReference type="EMBL" id="JAACXV010016953">
    <property type="protein sequence ID" value="KAF7264459.1"/>
    <property type="molecule type" value="Genomic_DNA"/>
</dbReference>
<feature type="non-terminal residue" evidence="2">
    <location>
        <position position="56"/>
    </location>
</feature>
<protein>
    <submittedName>
        <fullName evidence="2">Uncharacterized protein</fullName>
    </submittedName>
</protein>
<name>A0A834HMM2_RHYFE</name>